<protein>
    <submittedName>
        <fullName evidence="4">Flagellar protein FlgN</fullName>
    </submittedName>
</protein>
<sequence length="142" mass="15572">MATLTRQQANTLLLEGVRKDLAEAAAIHTLLEQQFEAAVRHRSAELTALADDLAPLLEAMEARRQQRVQLVRALLGPDASMAQYSASLADGARASFDAAWAELEAIVVACKEATTRNGRLLAEQYSVMQRVLHGEDEIYAPR</sequence>
<dbReference type="RefSeq" id="WP_109344761.1">
    <property type="nucleotide sequence ID" value="NZ_CP029343.1"/>
</dbReference>
<evidence type="ECO:0000313" key="5">
    <source>
        <dbReference type="Proteomes" id="UP000245820"/>
    </source>
</evidence>
<organism evidence="4 5">
    <name type="scientific">Massilia oculi</name>
    <dbReference type="NCBI Taxonomy" id="945844"/>
    <lineage>
        <taxon>Bacteria</taxon>
        <taxon>Pseudomonadati</taxon>
        <taxon>Pseudomonadota</taxon>
        <taxon>Betaproteobacteria</taxon>
        <taxon>Burkholderiales</taxon>
        <taxon>Oxalobacteraceae</taxon>
        <taxon>Telluria group</taxon>
        <taxon>Massilia</taxon>
    </lineage>
</organism>
<dbReference type="EMBL" id="CP029343">
    <property type="protein sequence ID" value="AWL04376.1"/>
    <property type="molecule type" value="Genomic_DNA"/>
</dbReference>
<keyword evidence="4" id="KW-0969">Cilium</keyword>
<keyword evidence="5" id="KW-1185">Reference proteome</keyword>
<dbReference type="OrthoDB" id="8595824at2"/>
<keyword evidence="3" id="KW-1005">Bacterial flagellum biogenesis</keyword>
<keyword evidence="4" id="KW-0966">Cell projection</keyword>
<dbReference type="Pfam" id="PF05130">
    <property type="entry name" value="FlgN"/>
    <property type="match status" value="1"/>
</dbReference>
<dbReference type="Proteomes" id="UP000245820">
    <property type="component" value="Chromosome"/>
</dbReference>
<dbReference type="KEGG" id="mtim:DIR46_07950"/>
<keyword evidence="4" id="KW-0282">Flagellum</keyword>
<evidence type="ECO:0000256" key="3">
    <source>
        <dbReference type="ARBA" id="ARBA00022795"/>
    </source>
</evidence>
<dbReference type="Gene3D" id="1.20.58.300">
    <property type="entry name" value="FlgN-like"/>
    <property type="match status" value="1"/>
</dbReference>
<reference evidence="4 5" key="1">
    <citation type="submission" date="2018-05" db="EMBL/GenBank/DDBJ databases">
        <title>Complete genome sequence of Massilia oculi sp. nov. CCUG 43427T (=DSM 26321T), the type strain of M. oculi, and comparison with genome sequences of other Massilia strains.</title>
        <authorList>
            <person name="Zhu B."/>
        </authorList>
    </citation>
    <scope>NUCLEOTIDE SEQUENCE [LARGE SCALE GENOMIC DNA]</scope>
    <source>
        <strain evidence="4 5">CCUG 43427</strain>
    </source>
</reference>
<gene>
    <name evidence="4" type="ORF">DIR46_07950</name>
</gene>
<evidence type="ECO:0000256" key="1">
    <source>
        <dbReference type="ARBA" id="ARBA00002397"/>
    </source>
</evidence>
<comment type="similarity">
    <text evidence="2">Belongs to the FlgN family.</text>
</comment>
<dbReference type="InterPro" id="IPR007809">
    <property type="entry name" value="FlgN-like"/>
</dbReference>
<dbReference type="GO" id="GO:0044780">
    <property type="term" value="P:bacterial-type flagellum assembly"/>
    <property type="evidence" value="ECO:0007669"/>
    <property type="project" value="InterPro"/>
</dbReference>
<dbReference type="AlphaFoldDB" id="A0A2S2DHN3"/>
<evidence type="ECO:0000256" key="2">
    <source>
        <dbReference type="ARBA" id="ARBA00007703"/>
    </source>
</evidence>
<dbReference type="SUPFAM" id="SSF140566">
    <property type="entry name" value="FlgN-like"/>
    <property type="match status" value="1"/>
</dbReference>
<evidence type="ECO:0000313" key="4">
    <source>
        <dbReference type="EMBL" id="AWL04376.1"/>
    </source>
</evidence>
<dbReference type="InterPro" id="IPR036679">
    <property type="entry name" value="FlgN-like_sf"/>
</dbReference>
<comment type="function">
    <text evidence="1">Required for the efficient initiation of filament assembly.</text>
</comment>
<accession>A0A2S2DHN3</accession>
<name>A0A2S2DHN3_9BURK</name>
<proteinExistence type="inferred from homology"/>